<name>A0A225DDE2_9BACT</name>
<evidence type="ECO:0000256" key="6">
    <source>
        <dbReference type="ARBA" id="ARBA00023004"/>
    </source>
</evidence>
<dbReference type="Gene3D" id="3.30.70.2190">
    <property type="match status" value="1"/>
</dbReference>
<dbReference type="AlphaFoldDB" id="A0A225DDE2"/>
<dbReference type="InterPro" id="IPR016171">
    <property type="entry name" value="Vanillyl_alc_oxidase_C-sub2"/>
</dbReference>
<keyword evidence="2" id="KW-0285">Flavoprotein</keyword>
<dbReference type="InterPro" id="IPR017900">
    <property type="entry name" value="4Fe4S_Fe_S_CS"/>
</dbReference>
<dbReference type="SUPFAM" id="SSF56176">
    <property type="entry name" value="FAD-binding/transporter-associated domain-like"/>
    <property type="match status" value="1"/>
</dbReference>
<keyword evidence="6" id="KW-0408">Iron</keyword>
<dbReference type="GO" id="GO:0008720">
    <property type="term" value="F:D-lactate dehydrogenase (NAD+) activity"/>
    <property type="evidence" value="ECO:0007669"/>
    <property type="project" value="TreeGrafter"/>
</dbReference>
<dbReference type="Gene3D" id="1.10.45.10">
    <property type="entry name" value="Vanillyl-alcohol Oxidase, Chain A, domain 4"/>
    <property type="match status" value="1"/>
</dbReference>
<gene>
    <name evidence="10" type="ORF">FRUB_10396</name>
</gene>
<dbReference type="SUPFAM" id="SSF55103">
    <property type="entry name" value="FAD-linked oxidases, C-terminal domain"/>
    <property type="match status" value="1"/>
</dbReference>
<dbReference type="Pfam" id="PF02754">
    <property type="entry name" value="CCG"/>
    <property type="match status" value="2"/>
</dbReference>
<reference evidence="11" key="1">
    <citation type="submission" date="2017-06" db="EMBL/GenBank/DDBJ databases">
        <title>Genome analysis of Fimbriiglobus ruber SP5, the first member of the order Planctomycetales with confirmed chitinolytic capability.</title>
        <authorList>
            <person name="Ravin N.V."/>
            <person name="Rakitin A.L."/>
            <person name="Ivanova A.A."/>
            <person name="Beletsky A.V."/>
            <person name="Kulichevskaya I.S."/>
            <person name="Mardanov A.V."/>
            <person name="Dedysh S.N."/>
        </authorList>
    </citation>
    <scope>NUCLEOTIDE SEQUENCE [LARGE SCALE GENOMIC DNA]</scope>
    <source>
        <strain evidence="11">SP5</strain>
    </source>
</reference>
<dbReference type="InterPro" id="IPR017896">
    <property type="entry name" value="4Fe4S_Fe-S-bd"/>
</dbReference>
<comment type="cofactor">
    <cofactor evidence="1">
        <name>FAD</name>
        <dbReference type="ChEBI" id="CHEBI:57692"/>
    </cofactor>
</comment>
<evidence type="ECO:0000256" key="3">
    <source>
        <dbReference type="ARBA" id="ARBA00022723"/>
    </source>
</evidence>
<proteinExistence type="predicted"/>
<dbReference type="GO" id="GO:0071949">
    <property type="term" value="F:FAD binding"/>
    <property type="evidence" value="ECO:0007669"/>
    <property type="project" value="InterPro"/>
</dbReference>
<dbReference type="PANTHER" id="PTHR11748:SF119">
    <property type="entry name" value="D-2-HYDROXYGLUTARATE DEHYDROGENASE"/>
    <property type="match status" value="1"/>
</dbReference>
<dbReference type="PROSITE" id="PS51387">
    <property type="entry name" value="FAD_PCMH"/>
    <property type="match status" value="1"/>
</dbReference>
<dbReference type="EMBL" id="NIDE01000020">
    <property type="protein sequence ID" value="OWK34425.1"/>
    <property type="molecule type" value="Genomic_DNA"/>
</dbReference>
<dbReference type="InterPro" id="IPR036318">
    <property type="entry name" value="FAD-bd_PCMH-like_sf"/>
</dbReference>
<evidence type="ECO:0000313" key="11">
    <source>
        <dbReference type="Proteomes" id="UP000214646"/>
    </source>
</evidence>
<dbReference type="PANTHER" id="PTHR11748">
    <property type="entry name" value="D-LACTATE DEHYDROGENASE"/>
    <property type="match status" value="1"/>
</dbReference>
<keyword evidence="7" id="KW-0411">Iron-sulfur</keyword>
<dbReference type="InterPro" id="IPR016166">
    <property type="entry name" value="FAD-bd_PCMH"/>
</dbReference>
<dbReference type="InterPro" id="IPR016164">
    <property type="entry name" value="FAD-linked_Oxase-like_C"/>
</dbReference>
<dbReference type="InterPro" id="IPR004017">
    <property type="entry name" value="Cys_rich_dom"/>
</dbReference>
<evidence type="ECO:0000256" key="7">
    <source>
        <dbReference type="ARBA" id="ARBA00023014"/>
    </source>
</evidence>
<evidence type="ECO:0000313" key="10">
    <source>
        <dbReference type="EMBL" id="OWK34425.1"/>
    </source>
</evidence>
<feature type="domain" description="4Fe-4S ferredoxin-type" evidence="8">
    <location>
        <begin position="642"/>
        <end position="674"/>
    </location>
</feature>
<dbReference type="Pfam" id="PF13183">
    <property type="entry name" value="Fer4_8"/>
    <property type="match status" value="1"/>
</dbReference>
<dbReference type="SUPFAM" id="SSF46548">
    <property type="entry name" value="alpha-helical ferredoxin"/>
    <property type="match status" value="1"/>
</dbReference>
<dbReference type="InterPro" id="IPR016169">
    <property type="entry name" value="FAD-bd_PCMH_sub2"/>
</dbReference>
<protein>
    <submittedName>
        <fullName evidence="10">Glycolate dehydrogenase</fullName>
    </submittedName>
</protein>
<dbReference type="GO" id="GO:0051536">
    <property type="term" value="F:iron-sulfur cluster binding"/>
    <property type="evidence" value="ECO:0007669"/>
    <property type="project" value="UniProtKB-KW"/>
</dbReference>
<dbReference type="GO" id="GO:0046872">
    <property type="term" value="F:metal ion binding"/>
    <property type="evidence" value="ECO:0007669"/>
    <property type="project" value="UniProtKB-KW"/>
</dbReference>
<feature type="domain" description="FAD-binding PCMH-type" evidence="9">
    <location>
        <begin position="41"/>
        <end position="286"/>
    </location>
</feature>
<sequence length="998" mass="107040">MRDFADVRRESLIRYLTRNISGEVRFDDTSRKLYATDASHYQIDPLGVVVPKTVDDLAATVQIAAELNVPITARGGGTSLTGQSIGPGIVIDCSKYLNAVGPVDVARRTVHVQPGVVLDHLNAALAPHGFQFGPDVATANRATLGGMIGNNSAGARSVVYGQTVDHVRALDVVLGDGTTTTFGPLNAVEYQRKLELRTREGEAYRTAAHVVADHASEIDARFPKIIRKVSGYNLVGLLGTRAPGYPQPSVVNGNGAAGHHSLVPLLVGSEGTLAVIAGAELALVPRPKYRGLLVPHFETLQAALDAVAACLEFAPSAVELMDQMLLDLARGQRALSRTMAAVHGRPAALLMVEFSGESQAAVADRVEKLTARLRGIPGLTAAVPALDPALRDPLWSLRGAAVPLLYGMPGDRKPVTFVEDCAVTPARMPEFAARFREIFHKNGTDGAFYGHASVGCLHIRPVLNLHDPGDVKTMRAITEDVTDLVLEFNGSLSGEHGDGLVRSEWNRKMFGPVVYEAFRQIKRAFDPDNVLNPGKIVDAPAMEDHFRMPPGTTVADPPTVFDYSDQGGFFRSTELCNGAGVCRKTQGGAMCPSYRATREERDTTRGRANALRVTLSAGVRPSPYPPYAGTTGHPSSRSPIAERWIYDVMDLCLSCKACKAECPSNVDVAKLKAEFLQAYYDKRPRPLGHLLVKNIHTLSPLGARWAGLANWAGRRRFLRGMVEALTGIDRRRSLPEIHRDHFRSWFADRPKPAPAVQGSRGKVVLLDDCFTTFQEPHIGRAVVGLLEAAGYEVELAGVCCGRAMISKGFLTDARQLARKAIPQLARAAAEGAPILGLEPSCILTLADEWPELVPGHEAKQVAGAAQLAEAWIAARAAAGEFPLATEPRPQQLLLHPHCHQRALVGPASSADALKLVPGADVTVLDAGCCGMAGAFGYEKAHYDLSVQIAGLQLVPALAAEPDAVVVAPGTSCRHQIRDLTGRVAKHPVEVLAECQKSE</sequence>
<dbReference type="Gene3D" id="3.30.70.2740">
    <property type="match status" value="1"/>
</dbReference>
<dbReference type="InterPro" id="IPR006094">
    <property type="entry name" value="Oxid_FAD_bind_N"/>
</dbReference>
<evidence type="ECO:0000259" key="8">
    <source>
        <dbReference type="PROSITE" id="PS51379"/>
    </source>
</evidence>
<evidence type="ECO:0000256" key="1">
    <source>
        <dbReference type="ARBA" id="ARBA00001974"/>
    </source>
</evidence>
<comment type="caution">
    <text evidence="10">The sequence shown here is derived from an EMBL/GenBank/DDBJ whole genome shotgun (WGS) entry which is preliminary data.</text>
</comment>
<dbReference type="RefSeq" id="WP_088260716.1">
    <property type="nucleotide sequence ID" value="NZ_NIDE01000020.1"/>
</dbReference>
<dbReference type="InterPro" id="IPR004113">
    <property type="entry name" value="FAD-bd_oxidored_4_C"/>
</dbReference>
<dbReference type="Proteomes" id="UP000214646">
    <property type="component" value="Unassembled WGS sequence"/>
</dbReference>
<dbReference type="OrthoDB" id="9767256at2"/>
<keyword evidence="11" id="KW-1185">Reference proteome</keyword>
<accession>A0A225DDE2</accession>
<dbReference type="PROSITE" id="PS00198">
    <property type="entry name" value="4FE4S_FER_1"/>
    <property type="match status" value="1"/>
</dbReference>
<dbReference type="Pfam" id="PF02913">
    <property type="entry name" value="FAD-oxidase_C"/>
    <property type="match status" value="1"/>
</dbReference>
<dbReference type="Pfam" id="PF01565">
    <property type="entry name" value="FAD_binding_4"/>
    <property type="match status" value="1"/>
</dbReference>
<evidence type="ECO:0000256" key="5">
    <source>
        <dbReference type="ARBA" id="ARBA00023002"/>
    </source>
</evidence>
<dbReference type="GO" id="GO:0004458">
    <property type="term" value="F:D-lactate dehydrogenase (cytochrome) activity"/>
    <property type="evidence" value="ECO:0007669"/>
    <property type="project" value="TreeGrafter"/>
</dbReference>
<keyword evidence="4" id="KW-0274">FAD</keyword>
<keyword evidence="3" id="KW-0479">Metal-binding</keyword>
<evidence type="ECO:0000256" key="4">
    <source>
        <dbReference type="ARBA" id="ARBA00022827"/>
    </source>
</evidence>
<dbReference type="Gene3D" id="3.30.465.10">
    <property type="match status" value="1"/>
</dbReference>
<evidence type="ECO:0000259" key="9">
    <source>
        <dbReference type="PROSITE" id="PS51387"/>
    </source>
</evidence>
<dbReference type="GO" id="GO:1903457">
    <property type="term" value="P:lactate catabolic process"/>
    <property type="evidence" value="ECO:0007669"/>
    <property type="project" value="TreeGrafter"/>
</dbReference>
<organism evidence="10 11">
    <name type="scientific">Fimbriiglobus ruber</name>
    <dbReference type="NCBI Taxonomy" id="1908690"/>
    <lineage>
        <taxon>Bacteria</taxon>
        <taxon>Pseudomonadati</taxon>
        <taxon>Planctomycetota</taxon>
        <taxon>Planctomycetia</taxon>
        <taxon>Gemmatales</taxon>
        <taxon>Gemmataceae</taxon>
        <taxon>Fimbriiglobus</taxon>
    </lineage>
</organism>
<keyword evidence="5" id="KW-0560">Oxidoreductase</keyword>
<dbReference type="PROSITE" id="PS51379">
    <property type="entry name" value="4FE4S_FER_2"/>
    <property type="match status" value="1"/>
</dbReference>
<evidence type="ECO:0000256" key="2">
    <source>
        <dbReference type="ARBA" id="ARBA00022630"/>
    </source>
</evidence>